<dbReference type="OrthoDB" id="4227675at2"/>
<sequence length="96" mass="10385">MKAHPSGPYRVEYTETAAAVRDSLPPERRAQLTKALQVLARDPYTKASAPIGPDDDTRQAMVAPALLIEYGVLRGVMVVVVVTVLDGMEFLGDTDT</sequence>
<dbReference type="RefSeq" id="WP_126637109.1">
    <property type="nucleotide sequence ID" value="NZ_BIFH01000016.1"/>
</dbReference>
<comment type="caution">
    <text evidence="1">The sequence shown here is derived from an EMBL/GenBank/DDBJ whole genome shotgun (WGS) entry which is preliminary data.</text>
</comment>
<accession>A0A401YK76</accession>
<dbReference type="Proteomes" id="UP000286931">
    <property type="component" value="Unassembled WGS sequence"/>
</dbReference>
<name>A0A401YK76_9ACTN</name>
<evidence type="ECO:0000313" key="1">
    <source>
        <dbReference type="EMBL" id="GCD95003.1"/>
    </source>
</evidence>
<dbReference type="AlphaFoldDB" id="A0A401YK76"/>
<protein>
    <submittedName>
        <fullName evidence="1">Uncharacterized protein</fullName>
    </submittedName>
</protein>
<reference evidence="1 2" key="1">
    <citation type="submission" date="2018-12" db="EMBL/GenBank/DDBJ databases">
        <title>Draft genome sequence of Embleya hyalina NBRC 13850T.</title>
        <authorList>
            <person name="Komaki H."/>
            <person name="Hosoyama A."/>
            <person name="Kimura A."/>
            <person name="Ichikawa N."/>
            <person name="Tamura T."/>
        </authorList>
    </citation>
    <scope>NUCLEOTIDE SEQUENCE [LARGE SCALE GENOMIC DNA]</scope>
    <source>
        <strain evidence="1 2">NBRC 13850</strain>
    </source>
</reference>
<keyword evidence="2" id="KW-1185">Reference proteome</keyword>
<proteinExistence type="predicted"/>
<dbReference type="EMBL" id="BIFH01000016">
    <property type="protein sequence ID" value="GCD95003.1"/>
    <property type="molecule type" value="Genomic_DNA"/>
</dbReference>
<evidence type="ECO:0000313" key="2">
    <source>
        <dbReference type="Proteomes" id="UP000286931"/>
    </source>
</evidence>
<organism evidence="1 2">
    <name type="scientific">Embleya hyalina</name>
    <dbReference type="NCBI Taxonomy" id="516124"/>
    <lineage>
        <taxon>Bacteria</taxon>
        <taxon>Bacillati</taxon>
        <taxon>Actinomycetota</taxon>
        <taxon>Actinomycetes</taxon>
        <taxon>Kitasatosporales</taxon>
        <taxon>Streptomycetaceae</taxon>
        <taxon>Embleya</taxon>
    </lineage>
</organism>
<gene>
    <name evidence="1" type="ORF">EHYA_02672</name>
</gene>